<feature type="region of interest" description="Disordered" evidence="1">
    <location>
        <begin position="507"/>
        <end position="543"/>
    </location>
</feature>
<dbReference type="InterPro" id="IPR027417">
    <property type="entry name" value="P-loop_NTPase"/>
</dbReference>
<keyword evidence="4" id="KW-0547">Nucleotide-binding</keyword>
<dbReference type="SMART" id="SM00487">
    <property type="entry name" value="DEXDc"/>
    <property type="match status" value="1"/>
</dbReference>
<accession>A0A150SXQ9</accession>
<comment type="caution">
    <text evidence="4">The sequence shown here is derived from an EMBL/GenBank/DDBJ whole genome shotgun (WGS) entry which is preliminary data.</text>
</comment>
<dbReference type="GO" id="GO:0061749">
    <property type="term" value="F:forked DNA-dependent helicase activity"/>
    <property type="evidence" value="ECO:0007669"/>
    <property type="project" value="TreeGrafter"/>
</dbReference>
<evidence type="ECO:0000313" key="5">
    <source>
        <dbReference type="Proteomes" id="UP000075515"/>
    </source>
</evidence>
<dbReference type="PROSITE" id="PS51194">
    <property type="entry name" value="HELICASE_CTER"/>
    <property type="match status" value="1"/>
</dbReference>
<evidence type="ECO:0000259" key="3">
    <source>
        <dbReference type="PROSITE" id="PS51194"/>
    </source>
</evidence>
<dbReference type="InterPro" id="IPR001650">
    <property type="entry name" value="Helicase_C-like"/>
</dbReference>
<proteinExistence type="predicted"/>
<dbReference type="AlphaFoldDB" id="A0A150SXQ9"/>
<dbReference type="GO" id="GO:0036121">
    <property type="term" value="F:double-stranded DNA helicase activity"/>
    <property type="evidence" value="ECO:0007669"/>
    <property type="project" value="TreeGrafter"/>
</dbReference>
<dbReference type="InterPro" id="IPR014001">
    <property type="entry name" value="Helicase_ATP-bd"/>
</dbReference>
<evidence type="ECO:0000313" key="4">
    <source>
        <dbReference type="EMBL" id="KYF84705.1"/>
    </source>
</evidence>
<dbReference type="Proteomes" id="UP000075515">
    <property type="component" value="Unassembled WGS sequence"/>
</dbReference>
<dbReference type="PANTHER" id="PTHR47396">
    <property type="entry name" value="TYPE I RESTRICTION ENZYME ECOKI R PROTEIN"/>
    <property type="match status" value="1"/>
</dbReference>
<sequence>MTSAPLTTPSAPMGPGAPALRPYQRAAVDAVLAARRRGVRRMVVCLPTGAGKTVIFSHLARLARRQVLVLAHREELLFQAKDKIERALGGQAAVAVEQGELRASADARVIVCSIRSLHEKRLEQVTRGRDIGLVIYDECHHAPAEDNRRVLRQLGAFDPAWTGTLLGFTATTARGDGKGLDDVFEAIVYSRTLPEMIADGYLAPLTGYRVATATDLSRLDGDGLDFAADELEEAVDLEERNALVARSIQELARDRRTIAFCVTVAHARNLSKALNHLGVRAAYVHGDMPSDLRGRILADFREERVQVLTNVAVLTEGFDDPGVSCVAMARPTRSEGLYAQCVGRGTRLHPGKKDCLVLDFVDLSSLQLCTLPSLFGMPRDLDLEGRDAAEASRFYRQVAFDYPGFEVEAGRITLREIQERAARFDPLSLRVDPEVLAISRNAWVSLGRFGLALHFERKPGAISEVAVLARGGRGKRWHVLLDGKLVERFSTLEEAVSAVDYEVARRGPAAGASARHDAPWRRGKPPAPLPAEPPRGHPPPSTMEQAMILAVWARVTAPREER</sequence>
<dbReference type="GO" id="GO:0000403">
    <property type="term" value="F:Y-form DNA binding"/>
    <property type="evidence" value="ECO:0007669"/>
    <property type="project" value="TreeGrafter"/>
</dbReference>
<keyword evidence="4" id="KW-0378">Hydrolase</keyword>
<dbReference type="InterPro" id="IPR006935">
    <property type="entry name" value="Helicase/UvrB_N"/>
</dbReference>
<dbReference type="Pfam" id="PF00271">
    <property type="entry name" value="Helicase_C"/>
    <property type="match status" value="1"/>
</dbReference>
<dbReference type="GO" id="GO:0016787">
    <property type="term" value="F:hydrolase activity"/>
    <property type="evidence" value="ECO:0007669"/>
    <property type="project" value="InterPro"/>
</dbReference>
<gene>
    <name evidence="4" type="ORF">BE18_24635</name>
</gene>
<keyword evidence="4" id="KW-0067">ATP-binding</keyword>
<keyword evidence="4" id="KW-0347">Helicase</keyword>
<evidence type="ECO:0000256" key="1">
    <source>
        <dbReference type="SAM" id="MobiDB-lite"/>
    </source>
</evidence>
<dbReference type="CDD" id="cd18799">
    <property type="entry name" value="SF2_C_EcoAI-like"/>
    <property type="match status" value="1"/>
</dbReference>
<dbReference type="GO" id="GO:0005524">
    <property type="term" value="F:ATP binding"/>
    <property type="evidence" value="ECO:0007669"/>
    <property type="project" value="InterPro"/>
</dbReference>
<protein>
    <submittedName>
        <fullName evidence="4">DEAD/DEAH box helicase</fullName>
    </submittedName>
</protein>
<dbReference type="Gene3D" id="3.40.50.300">
    <property type="entry name" value="P-loop containing nucleotide triphosphate hydrolases"/>
    <property type="match status" value="2"/>
</dbReference>
<dbReference type="EMBL" id="JEMC01002885">
    <property type="protein sequence ID" value="KYF84705.1"/>
    <property type="molecule type" value="Genomic_DNA"/>
</dbReference>
<dbReference type="SUPFAM" id="SSF52540">
    <property type="entry name" value="P-loop containing nucleoside triphosphate hydrolases"/>
    <property type="match status" value="1"/>
</dbReference>
<feature type="compositionally biased region" description="Pro residues" evidence="1">
    <location>
        <begin position="525"/>
        <end position="541"/>
    </location>
</feature>
<dbReference type="InterPro" id="IPR050742">
    <property type="entry name" value="Helicase_Restrict-Modif_Enz"/>
</dbReference>
<name>A0A150SXQ9_SORCE</name>
<dbReference type="PROSITE" id="PS51192">
    <property type="entry name" value="HELICASE_ATP_BIND_1"/>
    <property type="match status" value="1"/>
</dbReference>
<dbReference type="PANTHER" id="PTHR47396:SF1">
    <property type="entry name" value="ATP-DEPENDENT HELICASE IRC3-RELATED"/>
    <property type="match status" value="1"/>
</dbReference>
<feature type="domain" description="Helicase ATP-binding" evidence="2">
    <location>
        <begin position="33"/>
        <end position="190"/>
    </location>
</feature>
<reference evidence="4 5" key="1">
    <citation type="submission" date="2014-02" db="EMBL/GenBank/DDBJ databases">
        <title>The small core and large imbalanced accessory genome model reveals a collaborative survival strategy of Sorangium cellulosum strains in nature.</title>
        <authorList>
            <person name="Han K."/>
            <person name="Peng R."/>
            <person name="Blom J."/>
            <person name="Li Y.-Z."/>
        </authorList>
    </citation>
    <scope>NUCLEOTIDE SEQUENCE [LARGE SCALE GENOMIC DNA]</scope>
    <source>
        <strain evidence="4 5">So0149</strain>
    </source>
</reference>
<dbReference type="SMART" id="SM00490">
    <property type="entry name" value="HELICc"/>
    <property type="match status" value="1"/>
</dbReference>
<feature type="domain" description="Helicase C-terminal" evidence="3">
    <location>
        <begin position="230"/>
        <end position="389"/>
    </location>
</feature>
<evidence type="ECO:0000259" key="2">
    <source>
        <dbReference type="PROSITE" id="PS51192"/>
    </source>
</evidence>
<organism evidence="4 5">
    <name type="scientific">Sorangium cellulosum</name>
    <name type="common">Polyangium cellulosum</name>
    <dbReference type="NCBI Taxonomy" id="56"/>
    <lineage>
        <taxon>Bacteria</taxon>
        <taxon>Pseudomonadati</taxon>
        <taxon>Myxococcota</taxon>
        <taxon>Polyangia</taxon>
        <taxon>Polyangiales</taxon>
        <taxon>Polyangiaceae</taxon>
        <taxon>Sorangium</taxon>
    </lineage>
</organism>
<dbReference type="Pfam" id="PF04851">
    <property type="entry name" value="ResIII"/>
    <property type="match status" value="1"/>
</dbReference>